<comment type="similarity">
    <text evidence="1 3">Belongs to the short-chain dehydrogenases/reductases (SDR) family.</text>
</comment>
<dbReference type="PANTHER" id="PTHR44196">
    <property type="entry name" value="DEHYDROGENASE/REDUCTASE SDR FAMILY MEMBER 7B"/>
    <property type="match status" value="1"/>
</dbReference>
<dbReference type="PANTHER" id="PTHR44196:SF1">
    <property type="entry name" value="DEHYDROGENASE_REDUCTASE SDR FAMILY MEMBER 7B"/>
    <property type="match status" value="1"/>
</dbReference>
<dbReference type="InterPro" id="IPR020904">
    <property type="entry name" value="Sc_DH/Rdtase_CS"/>
</dbReference>
<gene>
    <name evidence="5" type="ORF">GCM10011584_30550</name>
</gene>
<dbReference type="InterPro" id="IPR057326">
    <property type="entry name" value="KR_dom"/>
</dbReference>
<keyword evidence="2" id="KW-0560">Oxidoreductase</keyword>
<dbReference type="RefSeq" id="WP_188784895.1">
    <property type="nucleotide sequence ID" value="NZ_BMNI01000010.1"/>
</dbReference>
<dbReference type="Pfam" id="PF00106">
    <property type="entry name" value="adh_short"/>
    <property type="match status" value="1"/>
</dbReference>
<dbReference type="NCBIfam" id="NF004526">
    <property type="entry name" value="PRK05872.1"/>
    <property type="match status" value="1"/>
</dbReference>
<evidence type="ECO:0000256" key="2">
    <source>
        <dbReference type="ARBA" id="ARBA00023002"/>
    </source>
</evidence>
<keyword evidence="6" id="KW-1185">Reference proteome</keyword>
<dbReference type="EMBL" id="BMNI01000010">
    <property type="protein sequence ID" value="GGO92958.1"/>
    <property type="molecule type" value="Genomic_DNA"/>
</dbReference>
<dbReference type="Proteomes" id="UP000655410">
    <property type="component" value="Unassembled WGS sequence"/>
</dbReference>
<sequence>MNSDIDQVVLITGGARGIGAETAKALAARGARVVLTDLDRAALDETVAAIGEEKALGVVADVCDLPAMEAAVAAAVERFGRLDAAIANAGIASYGSVLHTDPAIFKRVMDINVLGVFHTARAALPALIDSKGYLLVVSSLAAFAAAPGLSAYNASKAGAEHFANAVRLEVAHQGVTVGCAHMSWIDTPLVQDAKADLPAFQELLKKLPYPLGKTTDVESCVNAFVKGVEKRQRHVYCPGWVRGIGINRNVVNSAAGAIPILRHVPRLLPQMDEQVAALGRATSARNLANDASDAAAVDNKE</sequence>
<name>A0ABQ2NDB0_9ACTN</name>
<dbReference type="SUPFAM" id="SSF51735">
    <property type="entry name" value="NAD(P)-binding Rossmann-fold domains"/>
    <property type="match status" value="1"/>
</dbReference>
<feature type="domain" description="Ketoreductase" evidence="4">
    <location>
        <begin position="7"/>
        <end position="187"/>
    </location>
</feature>
<dbReference type="PRINTS" id="PR00081">
    <property type="entry name" value="GDHRDH"/>
</dbReference>
<proteinExistence type="inferred from homology"/>
<protein>
    <submittedName>
        <fullName evidence="5">Oxidoreductase</fullName>
    </submittedName>
</protein>
<accession>A0ABQ2NDB0</accession>
<dbReference type="CDD" id="cd05233">
    <property type="entry name" value="SDR_c"/>
    <property type="match status" value="1"/>
</dbReference>
<evidence type="ECO:0000259" key="4">
    <source>
        <dbReference type="SMART" id="SM00822"/>
    </source>
</evidence>
<comment type="caution">
    <text evidence="5">The sequence shown here is derived from an EMBL/GenBank/DDBJ whole genome shotgun (WGS) entry which is preliminary data.</text>
</comment>
<dbReference type="PRINTS" id="PR00080">
    <property type="entry name" value="SDRFAMILY"/>
</dbReference>
<evidence type="ECO:0000313" key="6">
    <source>
        <dbReference type="Proteomes" id="UP000655410"/>
    </source>
</evidence>
<evidence type="ECO:0000256" key="1">
    <source>
        <dbReference type="ARBA" id="ARBA00006484"/>
    </source>
</evidence>
<dbReference type="InterPro" id="IPR002347">
    <property type="entry name" value="SDR_fam"/>
</dbReference>
<evidence type="ECO:0000313" key="5">
    <source>
        <dbReference type="EMBL" id="GGO92958.1"/>
    </source>
</evidence>
<organism evidence="5 6">
    <name type="scientific">Nocardioides phosphati</name>
    <dbReference type="NCBI Taxonomy" id="1867775"/>
    <lineage>
        <taxon>Bacteria</taxon>
        <taxon>Bacillati</taxon>
        <taxon>Actinomycetota</taxon>
        <taxon>Actinomycetes</taxon>
        <taxon>Propionibacteriales</taxon>
        <taxon>Nocardioidaceae</taxon>
        <taxon>Nocardioides</taxon>
    </lineage>
</organism>
<reference evidence="6" key="1">
    <citation type="journal article" date="2019" name="Int. J. Syst. Evol. Microbiol.">
        <title>The Global Catalogue of Microorganisms (GCM) 10K type strain sequencing project: providing services to taxonomists for standard genome sequencing and annotation.</title>
        <authorList>
            <consortium name="The Broad Institute Genomics Platform"/>
            <consortium name="The Broad Institute Genome Sequencing Center for Infectious Disease"/>
            <person name="Wu L."/>
            <person name="Ma J."/>
        </authorList>
    </citation>
    <scope>NUCLEOTIDE SEQUENCE [LARGE SCALE GENOMIC DNA]</scope>
    <source>
        <strain evidence="6">CGMCC 4.7371</strain>
    </source>
</reference>
<evidence type="ECO:0000256" key="3">
    <source>
        <dbReference type="RuleBase" id="RU000363"/>
    </source>
</evidence>
<dbReference type="PROSITE" id="PS00061">
    <property type="entry name" value="ADH_SHORT"/>
    <property type="match status" value="1"/>
</dbReference>
<dbReference type="SMART" id="SM00822">
    <property type="entry name" value="PKS_KR"/>
    <property type="match status" value="1"/>
</dbReference>
<dbReference type="Gene3D" id="3.40.50.720">
    <property type="entry name" value="NAD(P)-binding Rossmann-like Domain"/>
    <property type="match status" value="1"/>
</dbReference>
<dbReference type="InterPro" id="IPR036291">
    <property type="entry name" value="NAD(P)-bd_dom_sf"/>
</dbReference>